<proteinExistence type="predicted"/>
<dbReference type="InterPro" id="IPR011836">
    <property type="entry name" value="YhdP"/>
</dbReference>
<sequence length="333" mass="37158">MKVLTWMGRCVLYLVVTGLFLTASLVALGRFSIQHLDALRPDIETWLSQETGVLVHASRLSGAWPGLYPRVRVEGVSVSWQGISGRVQNINLELDLWQTLLKQKPAFRTLDITGVEIRLGPGQVKGVISRLQASERPPDASLLPGIDLLTLTDVDVIWPIRETDYRWHFPELVVDSRNGLGLQASVAMPESKRKGLLVIRQAVNGLGGRLDIYADLPEIAGFRALINTLYPETLYQLSGVVKFWLRQEADGGPVMTAMVENGEIGLAGKGTCFAPVEHLTGRLQVAIDDQTLQLKTDTFNLHWVGRKSPCHRCPCRGRIRKRSTSRRPGFRWH</sequence>
<dbReference type="RefSeq" id="WP_369602577.1">
    <property type="nucleotide sequence ID" value="NZ_CP154858.1"/>
</dbReference>
<accession>A0AB39V0K6</accession>
<reference evidence="2" key="1">
    <citation type="submission" date="2024-05" db="EMBL/GenBank/DDBJ databases">
        <title>Genome sequencing of novel strain.</title>
        <authorList>
            <person name="Ganbat D."/>
            <person name="Ganbat S."/>
            <person name="Lee S.-J."/>
        </authorList>
    </citation>
    <scope>NUCLEOTIDE SEQUENCE</scope>
    <source>
        <strain evidence="2">SMD15-11</strain>
    </source>
</reference>
<dbReference type="KEGG" id="tcd:AAIA72_06370"/>
<organism evidence="2">
    <name type="scientific">Thermohahella caldifontis</name>
    <dbReference type="NCBI Taxonomy" id="3142973"/>
    <lineage>
        <taxon>Bacteria</taxon>
        <taxon>Pseudomonadati</taxon>
        <taxon>Pseudomonadota</taxon>
        <taxon>Gammaproteobacteria</taxon>
        <taxon>Oceanospirillales</taxon>
        <taxon>Hahellaceae</taxon>
        <taxon>Thermohahella</taxon>
    </lineage>
</organism>
<evidence type="ECO:0000313" key="2">
    <source>
        <dbReference type="EMBL" id="XDT73591.1"/>
    </source>
</evidence>
<gene>
    <name evidence="2" type="ORF">AAIA72_06370</name>
</gene>
<name>A0AB39V0K6_9GAMM</name>
<evidence type="ECO:0000259" key="1">
    <source>
        <dbReference type="Pfam" id="PF13116"/>
    </source>
</evidence>
<dbReference type="PANTHER" id="PTHR38690:SF1">
    <property type="entry name" value="PROTEASE"/>
    <property type="match status" value="1"/>
</dbReference>
<dbReference type="Pfam" id="PF13116">
    <property type="entry name" value="YhdP"/>
    <property type="match status" value="1"/>
</dbReference>
<feature type="domain" description="YhdP central" evidence="1">
    <location>
        <begin position="1"/>
        <end position="311"/>
    </location>
</feature>
<dbReference type="InterPro" id="IPR025263">
    <property type="entry name" value="YhdP_central"/>
</dbReference>
<dbReference type="PANTHER" id="PTHR38690">
    <property type="entry name" value="PROTEASE-RELATED"/>
    <property type="match status" value="1"/>
</dbReference>
<dbReference type="EMBL" id="CP154858">
    <property type="protein sequence ID" value="XDT73591.1"/>
    <property type="molecule type" value="Genomic_DNA"/>
</dbReference>
<dbReference type="AlphaFoldDB" id="A0AB39V0K6"/>
<protein>
    <recommendedName>
        <fullName evidence="1">YhdP central domain-containing protein</fullName>
    </recommendedName>
</protein>